<feature type="chain" id="PRO_5042042738" evidence="12">
    <location>
        <begin position="21"/>
        <end position="548"/>
    </location>
</feature>
<dbReference type="CDD" id="cd00112">
    <property type="entry name" value="LDLa"/>
    <property type="match status" value="2"/>
</dbReference>
<dbReference type="PROSITE" id="PS50068">
    <property type="entry name" value="LDLRA_2"/>
    <property type="match status" value="2"/>
</dbReference>
<keyword evidence="9" id="KW-0325">Glycoprotein</keyword>
<dbReference type="AlphaFoldDB" id="A0AAE1L7Z2"/>
<evidence type="ECO:0000313" key="14">
    <source>
        <dbReference type="EMBL" id="KAK3908347.1"/>
    </source>
</evidence>
<dbReference type="InterPro" id="IPR023415">
    <property type="entry name" value="LDLR_class-A_CS"/>
</dbReference>
<feature type="compositionally biased region" description="Pro residues" evidence="11">
    <location>
        <begin position="100"/>
        <end position="110"/>
    </location>
</feature>
<keyword evidence="4 12" id="KW-0732">Signal</keyword>
<organism evidence="14 15">
    <name type="scientific">Frankliniella fusca</name>
    <dbReference type="NCBI Taxonomy" id="407009"/>
    <lineage>
        <taxon>Eukaryota</taxon>
        <taxon>Metazoa</taxon>
        <taxon>Ecdysozoa</taxon>
        <taxon>Arthropoda</taxon>
        <taxon>Hexapoda</taxon>
        <taxon>Insecta</taxon>
        <taxon>Pterygota</taxon>
        <taxon>Neoptera</taxon>
        <taxon>Paraneoptera</taxon>
        <taxon>Thysanoptera</taxon>
        <taxon>Terebrantia</taxon>
        <taxon>Thripoidea</taxon>
        <taxon>Thripidae</taxon>
        <taxon>Frankliniella</taxon>
    </lineage>
</organism>
<evidence type="ECO:0000256" key="4">
    <source>
        <dbReference type="ARBA" id="ARBA00022729"/>
    </source>
</evidence>
<comment type="subcellular location">
    <subcellularLocation>
        <location evidence="2">Endomembrane system</location>
    </subcellularLocation>
    <subcellularLocation>
        <location evidence="1">Membrane</location>
        <topology evidence="1">Single-pass membrane protein</topology>
    </subcellularLocation>
</comment>
<dbReference type="PROSITE" id="PS50024">
    <property type="entry name" value="SEA"/>
    <property type="match status" value="1"/>
</dbReference>
<keyword evidence="15" id="KW-1185">Reference proteome</keyword>
<feature type="region of interest" description="Disordered" evidence="11">
    <location>
        <begin position="186"/>
        <end position="315"/>
    </location>
</feature>
<dbReference type="InterPro" id="IPR036055">
    <property type="entry name" value="LDL_receptor-like_sf"/>
</dbReference>
<evidence type="ECO:0000256" key="12">
    <source>
        <dbReference type="SAM" id="SignalP"/>
    </source>
</evidence>
<reference evidence="14" key="2">
    <citation type="journal article" date="2023" name="BMC Genomics">
        <title>Pest status, molecular evolution, and epigenetic factors derived from the genome assembly of Frankliniella fusca, a thysanopteran phytovirus vector.</title>
        <authorList>
            <person name="Catto M.A."/>
            <person name="Labadie P.E."/>
            <person name="Jacobson A.L."/>
            <person name="Kennedy G.G."/>
            <person name="Srinivasan R."/>
            <person name="Hunt B.G."/>
        </authorList>
    </citation>
    <scope>NUCLEOTIDE SEQUENCE</scope>
    <source>
        <strain evidence="14">PL_HMW_Pooled</strain>
    </source>
</reference>
<evidence type="ECO:0000256" key="2">
    <source>
        <dbReference type="ARBA" id="ARBA00004308"/>
    </source>
</evidence>
<evidence type="ECO:0000256" key="11">
    <source>
        <dbReference type="SAM" id="MobiDB-lite"/>
    </source>
</evidence>
<dbReference type="GO" id="GO:0016192">
    <property type="term" value="P:vesicle-mediated transport"/>
    <property type="evidence" value="ECO:0007669"/>
    <property type="project" value="UniProtKB-ARBA"/>
</dbReference>
<keyword evidence="5" id="KW-0677">Repeat</keyword>
<feature type="compositionally biased region" description="Acidic residues" evidence="11">
    <location>
        <begin position="37"/>
        <end position="50"/>
    </location>
</feature>
<reference evidence="14" key="1">
    <citation type="submission" date="2021-07" db="EMBL/GenBank/DDBJ databases">
        <authorList>
            <person name="Catto M.A."/>
            <person name="Jacobson A."/>
            <person name="Kennedy G."/>
            <person name="Labadie P."/>
            <person name="Hunt B.G."/>
            <person name="Srinivasan R."/>
        </authorList>
    </citation>
    <scope>NUCLEOTIDE SEQUENCE</scope>
    <source>
        <strain evidence="14">PL_HMW_Pooled</strain>
        <tissue evidence="14">Head</tissue>
    </source>
</reference>
<dbReference type="PRINTS" id="PR00261">
    <property type="entry name" value="LDLRECEPTOR"/>
</dbReference>
<evidence type="ECO:0000256" key="8">
    <source>
        <dbReference type="ARBA" id="ARBA00023157"/>
    </source>
</evidence>
<evidence type="ECO:0000256" key="7">
    <source>
        <dbReference type="ARBA" id="ARBA00023136"/>
    </source>
</evidence>
<feature type="compositionally biased region" description="Pro residues" evidence="11">
    <location>
        <begin position="122"/>
        <end position="132"/>
    </location>
</feature>
<comment type="caution">
    <text evidence="14">The sequence shown here is derived from an EMBL/GenBank/DDBJ whole genome shotgun (WGS) entry which is preliminary data.</text>
</comment>
<keyword evidence="3" id="KW-0812">Transmembrane</keyword>
<gene>
    <name evidence="14" type="ORF">KUF71_018840</name>
</gene>
<accession>A0AAE1L7Z2</accession>
<dbReference type="PANTHER" id="PTHR24270">
    <property type="entry name" value="LOW-DENSITY LIPOPROTEIN RECEPTOR-RELATED"/>
    <property type="match status" value="1"/>
</dbReference>
<feature type="disulfide bond" evidence="10">
    <location>
        <begin position="454"/>
        <end position="469"/>
    </location>
</feature>
<feature type="disulfide bond" evidence="10">
    <location>
        <begin position="530"/>
        <end position="545"/>
    </location>
</feature>
<comment type="caution">
    <text evidence="10">Lacks conserved residue(s) required for the propagation of feature annotation.</text>
</comment>
<feature type="region of interest" description="Disordered" evidence="11">
    <location>
        <begin position="81"/>
        <end position="162"/>
    </location>
</feature>
<dbReference type="EMBL" id="JAHWGI010000055">
    <property type="protein sequence ID" value="KAK3908347.1"/>
    <property type="molecule type" value="Genomic_DNA"/>
</dbReference>
<feature type="compositionally biased region" description="Basic and acidic residues" evidence="11">
    <location>
        <begin position="139"/>
        <end position="157"/>
    </location>
</feature>
<evidence type="ECO:0000256" key="10">
    <source>
        <dbReference type="PROSITE-ProRule" id="PRU00124"/>
    </source>
</evidence>
<feature type="signal peptide" evidence="12">
    <location>
        <begin position="1"/>
        <end position="20"/>
    </location>
</feature>
<name>A0AAE1L7Z2_9NEOP</name>
<dbReference type="Proteomes" id="UP001219518">
    <property type="component" value="Unassembled WGS sequence"/>
</dbReference>
<evidence type="ECO:0000256" key="5">
    <source>
        <dbReference type="ARBA" id="ARBA00022737"/>
    </source>
</evidence>
<evidence type="ECO:0000256" key="3">
    <source>
        <dbReference type="ARBA" id="ARBA00022692"/>
    </source>
</evidence>
<evidence type="ECO:0000256" key="6">
    <source>
        <dbReference type="ARBA" id="ARBA00022989"/>
    </source>
</evidence>
<dbReference type="PROSITE" id="PS01209">
    <property type="entry name" value="LDLRA_1"/>
    <property type="match status" value="1"/>
</dbReference>
<dbReference type="SUPFAM" id="SSF57424">
    <property type="entry name" value="LDL receptor-like module"/>
    <property type="match status" value="2"/>
</dbReference>
<feature type="disulfide bond" evidence="10">
    <location>
        <begin position="435"/>
        <end position="447"/>
    </location>
</feature>
<feature type="region of interest" description="Disordered" evidence="11">
    <location>
        <begin position="479"/>
        <end position="508"/>
    </location>
</feature>
<sequence>MAAAALRAALLVAVLASVLAASATAAEAQSVANQDQLGDEEKNDEDEEEVVAGLRERSCFCTQPDGDDLVFEDRRLLSPGLLAVDSGGDHRTERHQQGPSKPPSDPPPHGPSRRRRHQQGPSRPPSNPPPYNPSRQRRHQQDGQHDGQQDAEHHEDGGGGVLAYITKQLHRVRRQSLSFPSFDWLLGGASTTPEPITPTTVASSAAGEDEPNELSLVELREKRSTTAKEEEEGEELANTIRDAGDSTAELVPSTAAESAPGVSPALESSTPGAGRRTDTPVDDEDYDTSGSDGEGSADTASRPRHNATTPHDLQPGIPRFYRITLVIVEPWQEEFADRKSSHFRDMAKALEDDINRLYEDVPGKQTVSIISIQRAEDHFDSKVTLDLGTDNYDRDLIQSTLLTQIQKYQKIGSFMAKTDSFTFRDFGDRAAPAVCQSSELACRSGECVPLKTRCDGRRDCADGSDEQGCVPRAAASTSNKTLSSSSSSLDVDAVSGGDTRLTRPQPSSCRADDQVRCGDGSVYICADQKCDNKWDCPQGEDELGCNNN</sequence>
<evidence type="ECO:0000313" key="15">
    <source>
        <dbReference type="Proteomes" id="UP001219518"/>
    </source>
</evidence>
<feature type="region of interest" description="Disordered" evidence="11">
    <location>
        <begin position="26"/>
        <end position="57"/>
    </location>
</feature>
<feature type="compositionally biased region" description="Low complexity" evidence="11">
    <location>
        <begin position="479"/>
        <end position="495"/>
    </location>
</feature>
<dbReference type="InterPro" id="IPR000082">
    <property type="entry name" value="SEA_dom"/>
</dbReference>
<keyword evidence="6" id="KW-1133">Transmembrane helix</keyword>
<feature type="compositionally biased region" description="Basic and acidic residues" evidence="11">
    <location>
        <begin position="218"/>
        <end position="228"/>
    </location>
</feature>
<feature type="compositionally biased region" description="Basic and acidic residues" evidence="11">
    <location>
        <begin position="87"/>
        <end position="96"/>
    </location>
</feature>
<dbReference type="InterPro" id="IPR050685">
    <property type="entry name" value="LDLR"/>
</dbReference>
<dbReference type="Gene3D" id="4.10.400.10">
    <property type="entry name" value="Low-density Lipoprotein Receptor"/>
    <property type="match status" value="1"/>
</dbReference>
<dbReference type="InterPro" id="IPR002172">
    <property type="entry name" value="LDrepeatLR_classA_rpt"/>
</dbReference>
<evidence type="ECO:0000256" key="9">
    <source>
        <dbReference type="ARBA" id="ARBA00023180"/>
    </source>
</evidence>
<proteinExistence type="predicted"/>
<evidence type="ECO:0000259" key="13">
    <source>
        <dbReference type="PROSITE" id="PS50024"/>
    </source>
</evidence>
<feature type="compositionally biased region" description="Polar residues" evidence="11">
    <location>
        <begin position="189"/>
        <end position="203"/>
    </location>
</feature>
<evidence type="ECO:0000256" key="1">
    <source>
        <dbReference type="ARBA" id="ARBA00004167"/>
    </source>
</evidence>
<dbReference type="GO" id="GO:0005886">
    <property type="term" value="C:plasma membrane"/>
    <property type="evidence" value="ECO:0007669"/>
    <property type="project" value="TreeGrafter"/>
</dbReference>
<keyword evidence="8 10" id="KW-1015">Disulfide bond</keyword>
<protein>
    <submittedName>
        <fullName evidence="14">Basement membrane-specific heparan sulfate proteoglycan core protein</fullName>
    </submittedName>
</protein>
<keyword evidence="7" id="KW-0472">Membrane</keyword>
<feature type="domain" description="SEA" evidence="13">
    <location>
        <begin position="317"/>
        <end position="428"/>
    </location>
</feature>
<dbReference type="GO" id="GO:0012505">
    <property type="term" value="C:endomembrane system"/>
    <property type="evidence" value="ECO:0007669"/>
    <property type="project" value="UniProtKB-SubCell"/>
</dbReference>
<dbReference type="SMART" id="SM00192">
    <property type="entry name" value="LDLa"/>
    <property type="match status" value="2"/>
</dbReference>
<feature type="disulfide bond" evidence="10">
    <location>
        <begin position="442"/>
        <end position="460"/>
    </location>
</feature>
<dbReference type="Pfam" id="PF00057">
    <property type="entry name" value="Ldl_recept_a"/>
    <property type="match status" value="1"/>
</dbReference>
<dbReference type="FunFam" id="4.10.400.10:FF:000034">
    <property type="entry name" value="Low-density lipoprotein receptor-related protein 2"/>
    <property type="match status" value="1"/>
</dbReference>